<gene>
    <name evidence="2" type="ordered locus">RBRH_02839</name>
</gene>
<reference evidence="2 3" key="1">
    <citation type="journal article" date="2011" name="J. Bacteriol.">
        <title>Complete genome sequence of Burkholderia rhizoxinica, an endosymbiont of Rhizopus microsporus.</title>
        <authorList>
            <person name="Lackner G."/>
            <person name="Moebius N."/>
            <person name="Partida-Martinez L."/>
            <person name="Hertweck C."/>
        </authorList>
    </citation>
    <scope>NUCLEOTIDE SEQUENCE [LARGE SCALE GENOMIC DNA]</scope>
    <source>
        <strain evidence="3">DSM 19002 / CIP 109453 / HKI 454</strain>
    </source>
</reference>
<proteinExistence type="predicted"/>
<name>E5AQ79_MYCRK</name>
<protein>
    <submittedName>
        <fullName evidence="2">Uncharacterized protein</fullName>
    </submittedName>
</protein>
<dbReference type="KEGG" id="brh:RBRH_02839"/>
<organism evidence="2 3">
    <name type="scientific">Mycetohabitans rhizoxinica (strain DSM 19002 / CIP 109453 / HKI 454)</name>
    <name type="common">Paraburkholderia rhizoxinica</name>
    <dbReference type="NCBI Taxonomy" id="882378"/>
    <lineage>
        <taxon>Bacteria</taxon>
        <taxon>Pseudomonadati</taxon>
        <taxon>Pseudomonadota</taxon>
        <taxon>Betaproteobacteria</taxon>
        <taxon>Burkholderiales</taxon>
        <taxon>Burkholderiaceae</taxon>
        <taxon>Mycetohabitans</taxon>
    </lineage>
</organism>
<feature type="region of interest" description="Disordered" evidence="1">
    <location>
        <begin position="1"/>
        <end position="24"/>
    </location>
</feature>
<dbReference type="Proteomes" id="UP000007437">
    <property type="component" value="Chromosome"/>
</dbReference>
<evidence type="ECO:0000313" key="2">
    <source>
        <dbReference type="EMBL" id="CBW74761.1"/>
    </source>
</evidence>
<accession>E5AQ79</accession>
<evidence type="ECO:0000256" key="1">
    <source>
        <dbReference type="SAM" id="MobiDB-lite"/>
    </source>
</evidence>
<dbReference type="EMBL" id="FR687359">
    <property type="protein sequence ID" value="CBW74761.1"/>
    <property type="molecule type" value="Genomic_DNA"/>
</dbReference>
<dbReference type="AlphaFoldDB" id="E5AQ79"/>
<sequence>MFARHGYGSLEKRKAAKSTCRDGRSGDYSLVVRAAMMDSAPRALMLRIYYGERATGRPCRHRSARRCSCTSPAASCRHSTTPYCSVSPGRCWHCATQSGISAARCA</sequence>
<dbReference type="HOGENOM" id="CLU_2218146_0_0_4"/>
<evidence type="ECO:0000313" key="3">
    <source>
        <dbReference type="Proteomes" id="UP000007437"/>
    </source>
</evidence>